<protein>
    <submittedName>
        <fullName evidence="3">Peptidase M15</fullName>
    </submittedName>
</protein>
<dbReference type="Proteomes" id="UP000267128">
    <property type="component" value="Unassembled WGS sequence"/>
</dbReference>
<feature type="region of interest" description="Disordered" evidence="1">
    <location>
        <begin position="63"/>
        <end position="106"/>
    </location>
</feature>
<dbReference type="InterPro" id="IPR003709">
    <property type="entry name" value="VanY-like_core_dom"/>
</dbReference>
<dbReference type="OrthoDB" id="3293184at2"/>
<gene>
    <name evidence="3" type="ORF">EFK50_07155</name>
</gene>
<evidence type="ECO:0000256" key="1">
    <source>
        <dbReference type="SAM" id="MobiDB-lite"/>
    </source>
</evidence>
<evidence type="ECO:0000259" key="2">
    <source>
        <dbReference type="Pfam" id="PF02557"/>
    </source>
</evidence>
<evidence type="ECO:0000313" key="3">
    <source>
        <dbReference type="EMBL" id="RNL64298.1"/>
    </source>
</evidence>
<dbReference type="InterPro" id="IPR009045">
    <property type="entry name" value="Zn_M74/Hedgehog-like"/>
</dbReference>
<keyword evidence="4" id="KW-1185">Reference proteome</keyword>
<sequence>MRTPGPLQVPLGRHLEPPIRHQRTTTRSGAAAYVRSVNLISAPRLAVVVLAHALVLALAACGTEQPTRSDPPRKDVEKVEHPRTAPMRPGRPLDDTPSPFDLDDPQVSRLDPQLLKAVQAAARDAGADGVRFWITSGWRSRAKQQALFDAAVVKYRSVEEARRYVSTPDKSAHVTGDAVDIGPTEADSWLAQHGSDYGLCQSFANEIWHFELAVEPGGTCPAPIPDSSYR</sequence>
<dbReference type="Pfam" id="PF02557">
    <property type="entry name" value="VanY"/>
    <property type="match status" value="1"/>
</dbReference>
<organism evidence="3 4">
    <name type="scientific">Nocardioides marmoriginsengisoli</name>
    <dbReference type="NCBI Taxonomy" id="661483"/>
    <lineage>
        <taxon>Bacteria</taxon>
        <taxon>Bacillati</taxon>
        <taxon>Actinomycetota</taxon>
        <taxon>Actinomycetes</taxon>
        <taxon>Propionibacteriales</taxon>
        <taxon>Nocardioidaceae</taxon>
        <taxon>Nocardioides</taxon>
    </lineage>
</organism>
<dbReference type="SUPFAM" id="SSF55166">
    <property type="entry name" value="Hedgehog/DD-peptidase"/>
    <property type="match status" value="1"/>
</dbReference>
<dbReference type="Gene3D" id="3.30.1380.10">
    <property type="match status" value="1"/>
</dbReference>
<dbReference type="GO" id="GO:0008233">
    <property type="term" value="F:peptidase activity"/>
    <property type="evidence" value="ECO:0007669"/>
    <property type="project" value="InterPro"/>
</dbReference>
<reference evidence="3 4" key="1">
    <citation type="submission" date="2018-11" db="EMBL/GenBank/DDBJ databases">
        <authorList>
            <person name="Li F."/>
        </authorList>
    </citation>
    <scope>NUCLEOTIDE SEQUENCE [LARGE SCALE GENOMIC DNA]</scope>
    <source>
        <strain evidence="3 4">Gsoil 097</strain>
    </source>
</reference>
<dbReference type="EMBL" id="RJSE01000005">
    <property type="protein sequence ID" value="RNL64298.1"/>
    <property type="molecule type" value="Genomic_DNA"/>
</dbReference>
<dbReference type="PANTHER" id="PTHR34385">
    <property type="entry name" value="D-ALANYL-D-ALANINE CARBOXYPEPTIDASE"/>
    <property type="match status" value="1"/>
</dbReference>
<dbReference type="PANTHER" id="PTHR34385:SF1">
    <property type="entry name" value="PEPTIDOGLYCAN L-ALANYL-D-GLUTAMATE ENDOPEPTIDASE CWLK"/>
    <property type="match status" value="1"/>
</dbReference>
<comment type="caution">
    <text evidence="3">The sequence shown here is derived from an EMBL/GenBank/DDBJ whole genome shotgun (WGS) entry which is preliminary data.</text>
</comment>
<accession>A0A3N0CLH0</accession>
<proteinExistence type="predicted"/>
<feature type="compositionally biased region" description="Basic and acidic residues" evidence="1">
    <location>
        <begin position="70"/>
        <end position="83"/>
    </location>
</feature>
<dbReference type="GO" id="GO:0006508">
    <property type="term" value="P:proteolysis"/>
    <property type="evidence" value="ECO:0007669"/>
    <property type="project" value="InterPro"/>
</dbReference>
<evidence type="ECO:0000313" key="4">
    <source>
        <dbReference type="Proteomes" id="UP000267128"/>
    </source>
</evidence>
<feature type="domain" description="D-alanyl-D-alanine carboxypeptidase-like core" evidence="2">
    <location>
        <begin position="109"/>
        <end position="205"/>
    </location>
</feature>
<dbReference type="InterPro" id="IPR052179">
    <property type="entry name" value="DD-CPase-like"/>
</dbReference>
<dbReference type="CDD" id="cd14846">
    <property type="entry name" value="Peptidase_M15_like"/>
    <property type="match status" value="1"/>
</dbReference>
<feature type="region of interest" description="Disordered" evidence="1">
    <location>
        <begin position="1"/>
        <end position="27"/>
    </location>
</feature>
<name>A0A3N0CLH0_9ACTN</name>
<dbReference type="AlphaFoldDB" id="A0A3N0CLH0"/>